<dbReference type="AlphaFoldDB" id="A0A7J6X2K4"/>
<dbReference type="InterPro" id="IPR036047">
    <property type="entry name" value="F-box-like_dom_sf"/>
</dbReference>
<dbReference type="Pfam" id="PF12937">
    <property type="entry name" value="F-box-like"/>
    <property type="match status" value="1"/>
</dbReference>
<dbReference type="EMBL" id="JABWDY010005987">
    <property type="protein sequence ID" value="KAF5203989.1"/>
    <property type="molecule type" value="Genomic_DNA"/>
</dbReference>
<dbReference type="InterPro" id="IPR001810">
    <property type="entry name" value="F-box_dom"/>
</dbReference>
<dbReference type="Proteomes" id="UP000554482">
    <property type="component" value="Unassembled WGS sequence"/>
</dbReference>
<dbReference type="Gene3D" id="3.80.10.10">
    <property type="entry name" value="Ribonuclease Inhibitor"/>
    <property type="match status" value="1"/>
</dbReference>
<reference evidence="3 4" key="1">
    <citation type="submission" date="2020-06" db="EMBL/GenBank/DDBJ databases">
        <title>Transcriptomic and genomic resources for Thalictrum thalictroides and T. hernandezii: Facilitating candidate gene discovery in an emerging model plant lineage.</title>
        <authorList>
            <person name="Arias T."/>
            <person name="Riano-Pachon D.M."/>
            <person name="Di Stilio V.S."/>
        </authorList>
    </citation>
    <scope>NUCLEOTIDE SEQUENCE [LARGE SCALE GENOMIC DNA]</scope>
    <source>
        <strain evidence="4">cv. WT478/WT964</strain>
        <tissue evidence="3">Leaves</tissue>
    </source>
</reference>
<evidence type="ECO:0000259" key="2">
    <source>
        <dbReference type="Pfam" id="PF12937"/>
    </source>
</evidence>
<keyword evidence="1" id="KW-1133">Transmembrane helix</keyword>
<feature type="domain" description="F-box" evidence="2">
    <location>
        <begin position="36"/>
        <end position="79"/>
    </location>
</feature>
<dbReference type="SUPFAM" id="SSF81383">
    <property type="entry name" value="F-box domain"/>
    <property type="match status" value="1"/>
</dbReference>
<keyword evidence="1" id="KW-0472">Membrane</keyword>
<evidence type="ECO:0000313" key="3">
    <source>
        <dbReference type="EMBL" id="KAF5203989.1"/>
    </source>
</evidence>
<dbReference type="OrthoDB" id="1929062at2759"/>
<keyword evidence="4" id="KW-1185">Reference proteome</keyword>
<dbReference type="InterPro" id="IPR032675">
    <property type="entry name" value="LRR_dom_sf"/>
</dbReference>
<proteinExistence type="predicted"/>
<name>A0A7J6X2K4_THATH</name>
<sequence>MAQTRKKRKKSNGNNCTSSIESFQQKKELISSSSSWNSLPNDVLLNIFNRLDDRIYLFWIVSSVCRLWQLACWEILFWKGNQDDEQFDLGGLSRFCYDEVEDNFDKLDLALGKVMRSVFDRDGNVFDDIRYKFHDMMLPLVHNKDKYLVYVAERTPKLQKVSLDMHGITGKGFSRSIRNWRQLEVIFMVSLSGCHCTHIIQEIGINCGKLKMFNILSCSDPSRSRFCLNEYNCQVIADNLCSLRASGISNCYINKLGLQIIMSKCKQLKRLCLIRCIRALEDVKLTRGRGTLDARPLKVIPEPLSVFIQKCESSDSEWWINTLPGKHSIRSVISHLWMEDIPTST</sequence>
<accession>A0A7J6X2K4</accession>
<keyword evidence="1" id="KW-0812">Transmembrane</keyword>
<protein>
    <recommendedName>
        <fullName evidence="2">F-box domain-containing protein</fullName>
    </recommendedName>
</protein>
<organism evidence="3 4">
    <name type="scientific">Thalictrum thalictroides</name>
    <name type="common">Rue-anemone</name>
    <name type="synonym">Anemone thalictroides</name>
    <dbReference type="NCBI Taxonomy" id="46969"/>
    <lineage>
        <taxon>Eukaryota</taxon>
        <taxon>Viridiplantae</taxon>
        <taxon>Streptophyta</taxon>
        <taxon>Embryophyta</taxon>
        <taxon>Tracheophyta</taxon>
        <taxon>Spermatophyta</taxon>
        <taxon>Magnoliopsida</taxon>
        <taxon>Ranunculales</taxon>
        <taxon>Ranunculaceae</taxon>
        <taxon>Thalictroideae</taxon>
        <taxon>Thalictrum</taxon>
    </lineage>
</organism>
<dbReference type="SUPFAM" id="SSF52047">
    <property type="entry name" value="RNI-like"/>
    <property type="match status" value="1"/>
</dbReference>
<dbReference type="Gene3D" id="1.20.1280.50">
    <property type="match status" value="1"/>
</dbReference>
<dbReference type="PANTHER" id="PTHR38926">
    <property type="entry name" value="F-BOX DOMAIN CONTAINING PROTEIN, EXPRESSED"/>
    <property type="match status" value="1"/>
</dbReference>
<dbReference type="PANTHER" id="PTHR38926:SF13">
    <property type="entry name" value="F-BOX DOMAIN CONTAINING PROTEIN, EXPRESSED"/>
    <property type="match status" value="1"/>
</dbReference>
<feature type="transmembrane region" description="Helical" evidence="1">
    <location>
        <begin position="56"/>
        <end position="78"/>
    </location>
</feature>
<gene>
    <name evidence="3" type="ORF">FRX31_006411</name>
</gene>
<comment type="caution">
    <text evidence="3">The sequence shown here is derived from an EMBL/GenBank/DDBJ whole genome shotgun (WGS) entry which is preliminary data.</text>
</comment>
<evidence type="ECO:0000313" key="4">
    <source>
        <dbReference type="Proteomes" id="UP000554482"/>
    </source>
</evidence>
<evidence type="ECO:0000256" key="1">
    <source>
        <dbReference type="SAM" id="Phobius"/>
    </source>
</evidence>